<proteinExistence type="predicted"/>
<dbReference type="Proteomes" id="UP001153269">
    <property type="component" value="Unassembled WGS sequence"/>
</dbReference>
<evidence type="ECO:0000256" key="1">
    <source>
        <dbReference type="SAM" id="MobiDB-lite"/>
    </source>
</evidence>
<organism evidence="2 3">
    <name type="scientific">Pleuronectes platessa</name>
    <name type="common">European plaice</name>
    <dbReference type="NCBI Taxonomy" id="8262"/>
    <lineage>
        <taxon>Eukaryota</taxon>
        <taxon>Metazoa</taxon>
        <taxon>Chordata</taxon>
        <taxon>Craniata</taxon>
        <taxon>Vertebrata</taxon>
        <taxon>Euteleostomi</taxon>
        <taxon>Actinopterygii</taxon>
        <taxon>Neopterygii</taxon>
        <taxon>Teleostei</taxon>
        <taxon>Neoteleostei</taxon>
        <taxon>Acanthomorphata</taxon>
        <taxon>Carangaria</taxon>
        <taxon>Pleuronectiformes</taxon>
        <taxon>Pleuronectoidei</taxon>
        <taxon>Pleuronectidae</taxon>
        <taxon>Pleuronectes</taxon>
    </lineage>
</organism>
<reference evidence="2" key="1">
    <citation type="submission" date="2020-03" db="EMBL/GenBank/DDBJ databases">
        <authorList>
            <person name="Weist P."/>
        </authorList>
    </citation>
    <scope>NUCLEOTIDE SEQUENCE</scope>
</reference>
<protein>
    <submittedName>
        <fullName evidence="2">Uncharacterized protein</fullName>
    </submittedName>
</protein>
<accession>A0A9N7UAL9</accession>
<gene>
    <name evidence="2" type="ORF">PLEPLA_LOCUS15055</name>
</gene>
<comment type="caution">
    <text evidence="2">The sequence shown here is derived from an EMBL/GenBank/DDBJ whole genome shotgun (WGS) entry which is preliminary data.</text>
</comment>
<dbReference type="AlphaFoldDB" id="A0A9N7UAL9"/>
<feature type="compositionally biased region" description="Basic and acidic residues" evidence="1">
    <location>
        <begin position="46"/>
        <end position="74"/>
    </location>
</feature>
<name>A0A9N7UAL9_PLEPL</name>
<evidence type="ECO:0000313" key="2">
    <source>
        <dbReference type="EMBL" id="CAB1427117.1"/>
    </source>
</evidence>
<feature type="region of interest" description="Disordered" evidence="1">
    <location>
        <begin position="46"/>
        <end position="83"/>
    </location>
</feature>
<evidence type="ECO:0000313" key="3">
    <source>
        <dbReference type="Proteomes" id="UP001153269"/>
    </source>
</evidence>
<sequence>MREVVVGVLVVGVFPGYSLALSLPSLNPVKCPECLNSMELRRFSESRARRSDILKGERQDKDRKWGSGKEEVQKEGLSPAGCF</sequence>
<dbReference type="EMBL" id="CADEAL010000944">
    <property type="protein sequence ID" value="CAB1427117.1"/>
    <property type="molecule type" value="Genomic_DNA"/>
</dbReference>
<keyword evidence="3" id="KW-1185">Reference proteome</keyword>